<comment type="caution">
    <text evidence="1">The sequence shown here is derived from an EMBL/GenBank/DDBJ whole genome shotgun (WGS) entry which is preliminary data.</text>
</comment>
<dbReference type="OrthoDB" id="9804942at2"/>
<gene>
    <name evidence="1" type="ORF">BXY57_1105</name>
</gene>
<proteinExistence type="predicted"/>
<protein>
    <submittedName>
        <fullName evidence="1">Uncharacterized protein DUF721</fullName>
    </submittedName>
</protein>
<evidence type="ECO:0000313" key="1">
    <source>
        <dbReference type="EMBL" id="PJJ75526.1"/>
    </source>
</evidence>
<sequence>MHSNELSIGEALKAFLDKSPMRQKLTEVRIRQLWEELMGKAVSKYTDNIQFVKGTLIITTHVAPLKQELMFSREKIKELFNESLQESLIEEVIIR</sequence>
<organism evidence="1 2">
    <name type="scientific">Thermoflavifilum aggregans</name>
    <dbReference type="NCBI Taxonomy" id="454188"/>
    <lineage>
        <taxon>Bacteria</taxon>
        <taxon>Pseudomonadati</taxon>
        <taxon>Bacteroidota</taxon>
        <taxon>Chitinophagia</taxon>
        <taxon>Chitinophagales</taxon>
        <taxon>Chitinophagaceae</taxon>
        <taxon>Thermoflavifilum</taxon>
    </lineage>
</organism>
<evidence type="ECO:0000313" key="2">
    <source>
        <dbReference type="Proteomes" id="UP000230000"/>
    </source>
</evidence>
<dbReference type="InterPro" id="IPR007922">
    <property type="entry name" value="DciA-like"/>
</dbReference>
<name>A0A2M9CUC8_9BACT</name>
<accession>A0A2M9CUC8</accession>
<dbReference type="RefSeq" id="WP_100314123.1">
    <property type="nucleotide sequence ID" value="NZ_PGFG01000001.1"/>
</dbReference>
<reference evidence="1 2" key="1">
    <citation type="submission" date="2017-11" db="EMBL/GenBank/DDBJ databases">
        <title>Genomic Encyclopedia of Archaeal and Bacterial Type Strains, Phase II (KMG-II): From Individual Species to Whole Genera.</title>
        <authorList>
            <person name="Goeker M."/>
        </authorList>
    </citation>
    <scope>NUCLEOTIDE SEQUENCE [LARGE SCALE GENOMIC DNA]</scope>
    <source>
        <strain evidence="1 2">DSM 27268</strain>
    </source>
</reference>
<dbReference type="Pfam" id="PF05258">
    <property type="entry name" value="DciA"/>
    <property type="match status" value="1"/>
</dbReference>
<keyword evidence="2" id="KW-1185">Reference proteome</keyword>
<dbReference type="Proteomes" id="UP000230000">
    <property type="component" value="Unassembled WGS sequence"/>
</dbReference>
<dbReference type="EMBL" id="PGFG01000001">
    <property type="protein sequence ID" value="PJJ75526.1"/>
    <property type="molecule type" value="Genomic_DNA"/>
</dbReference>
<dbReference type="AlphaFoldDB" id="A0A2M9CUC8"/>